<proteinExistence type="predicted"/>
<evidence type="ECO:0000313" key="2">
    <source>
        <dbReference type="Proteomes" id="UP000282170"/>
    </source>
</evidence>
<dbReference type="AlphaFoldDB" id="A0A494UWJ0"/>
<dbReference type="KEGG" id="sfug:CNQ36_04965"/>
<reference evidence="1 2" key="1">
    <citation type="submission" date="2017-09" db="EMBL/GenBank/DDBJ databases">
        <authorList>
            <person name="Zhang H."/>
            <person name="Hu S."/>
            <person name="Xu J."/>
            <person name="He Z."/>
        </authorList>
    </citation>
    <scope>NUCLEOTIDE SEQUENCE [LARGE SCALE GENOMIC DNA]</scope>
    <source>
        <strain evidence="1 2">TXX3120</strain>
    </source>
</reference>
<gene>
    <name evidence="1" type="ORF">CNQ36_04965</name>
</gene>
<evidence type="ECO:0000313" key="1">
    <source>
        <dbReference type="EMBL" id="AYL34831.1"/>
    </source>
</evidence>
<accession>A0A494UWJ0</accession>
<dbReference type="EMBL" id="CP023407">
    <property type="protein sequence ID" value="AYL34831.1"/>
    <property type="molecule type" value="Genomic_DNA"/>
</dbReference>
<protein>
    <submittedName>
        <fullName evidence="1">Uncharacterized protein</fullName>
    </submittedName>
</protein>
<dbReference type="GeneID" id="93882143"/>
<keyword evidence="2" id="KW-1185">Reference proteome</keyword>
<dbReference type="RefSeq" id="WP_121545090.1">
    <property type="nucleotide sequence ID" value="NZ_CP023407.1"/>
</dbReference>
<dbReference type="Proteomes" id="UP000282170">
    <property type="component" value="Chromosome"/>
</dbReference>
<sequence>MTRDPIRSMRDRQNERKRALADGHYARALMDRKAPSVAAFITALDAGHEGEAALDAARGIDQAAATFLSNQQPTNDTPPAA</sequence>
<organism evidence="1 2">
    <name type="scientific">Streptomyces fungicidicus</name>
    <dbReference type="NCBI Taxonomy" id="68203"/>
    <lineage>
        <taxon>Bacteria</taxon>
        <taxon>Bacillati</taxon>
        <taxon>Actinomycetota</taxon>
        <taxon>Actinomycetes</taxon>
        <taxon>Kitasatosporales</taxon>
        <taxon>Streptomycetaceae</taxon>
        <taxon>Streptomyces</taxon>
    </lineage>
</organism>
<name>A0A494UWJ0_9ACTN</name>